<sequence>MEHYMKTGSIPSYTFNKLWIHQFFALILLVSLFNCIIYETWFVIFAKTASKDFLYTYSVMLTHLSTILIISTFIVALICLNHINMIELRQRIDKFGVESKLEAILLLLVIDTVIISFIVFGFYFFIRHVPKPEVFYLYLFLHLVFNFVTMAIAYFLHYDLLNIQRNKELSEFNTY</sequence>
<dbReference type="AlphaFoldDB" id="A0A059EWP1"/>
<feature type="transmembrane region" description="Helical" evidence="1">
    <location>
        <begin position="23"/>
        <end position="44"/>
    </location>
</feature>
<feature type="transmembrane region" description="Helical" evidence="1">
    <location>
        <begin position="64"/>
        <end position="83"/>
    </location>
</feature>
<keyword evidence="1" id="KW-1133">Transmembrane helix</keyword>
<accession>A0A059EWP1</accession>
<reference evidence="3" key="1">
    <citation type="submission" date="2013-02" db="EMBL/GenBank/DDBJ databases">
        <authorList>
            <consortium name="The Broad Institute Genome Sequencing Platform"/>
            <person name="Cuomo C."/>
            <person name="Becnel J."/>
            <person name="Sanscrainte N."/>
            <person name="Walker B."/>
            <person name="Young S.K."/>
            <person name="Zeng Q."/>
            <person name="Gargeya S."/>
            <person name="Fitzgerald M."/>
            <person name="Haas B."/>
            <person name="Abouelleil A."/>
            <person name="Alvarado L."/>
            <person name="Arachchi H.M."/>
            <person name="Berlin A.M."/>
            <person name="Chapman S.B."/>
            <person name="Dewar J."/>
            <person name="Goldberg J."/>
            <person name="Griggs A."/>
            <person name="Gujja S."/>
            <person name="Hansen M."/>
            <person name="Howarth C."/>
            <person name="Imamovic A."/>
            <person name="Larimer J."/>
            <person name="McCowan C."/>
            <person name="Murphy C."/>
            <person name="Neiman D."/>
            <person name="Pearson M."/>
            <person name="Priest M."/>
            <person name="Roberts A."/>
            <person name="Saif S."/>
            <person name="Shea T."/>
            <person name="Sisk P."/>
            <person name="Sykes S."/>
            <person name="Wortman J."/>
            <person name="Nusbaum C."/>
            <person name="Birren B."/>
        </authorList>
    </citation>
    <scope>NUCLEOTIDE SEQUENCE [LARGE SCALE GENOMIC DNA]</scope>
    <source>
        <strain evidence="3">PRA339</strain>
    </source>
</reference>
<dbReference type="HOGENOM" id="CLU_1532140_0_0_1"/>
<dbReference type="OrthoDB" id="2196886at2759"/>
<evidence type="ECO:0000256" key="1">
    <source>
        <dbReference type="SAM" id="Phobius"/>
    </source>
</evidence>
<keyword evidence="1" id="KW-0812">Transmembrane</keyword>
<dbReference type="VEuPathDB" id="MicrosporidiaDB:H312_03460"/>
<name>A0A059EWP1_9MICR</name>
<evidence type="ECO:0000313" key="3">
    <source>
        <dbReference type="Proteomes" id="UP000030655"/>
    </source>
</evidence>
<protein>
    <submittedName>
        <fullName evidence="2">Uncharacterized protein</fullName>
    </submittedName>
</protein>
<dbReference type="EMBL" id="KK365343">
    <property type="protein sequence ID" value="KCZ79154.1"/>
    <property type="molecule type" value="Genomic_DNA"/>
</dbReference>
<keyword evidence="1" id="KW-0472">Membrane</keyword>
<keyword evidence="3" id="KW-1185">Reference proteome</keyword>
<gene>
    <name evidence="2" type="ORF">H312_03460</name>
</gene>
<organism evidence="2 3">
    <name type="scientific">Anncaliia algerae PRA339</name>
    <dbReference type="NCBI Taxonomy" id="1288291"/>
    <lineage>
        <taxon>Eukaryota</taxon>
        <taxon>Fungi</taxon>
        <taxon>Fungi incertae sedis</taxon>
        <taxon>Microsporidia</taxon>
        <taxon>Tubulinosematoidea</taxon>
        <taxon>Tubulinosematidae</taxon>
        <taxon>Anncaliia</taxon>
    </lineage>
</organism>
<feature type="transmembrane region" description="Helical" evidence="1">
    <location>
        <begin position="104"/>
        <end position="126"/>
    </location>
</feature>
<proteinExistence type="predicted"/>
<feature type="transmembrane region" description="Helical" evidence="1">
    <location>
        <begin position="138"/>
        <end position="157"/>
    </location>
</feature>
<evidence type="ECO:0000313" key="2">
    <source>
        <dbReference type="EMBL" id="KCZ79154.1"/>
    </source>
</evidence>
<reference evidence="2 3" key="2">
    <citation type="submission" date="2014-03" db="EMBL/GenBank/DDBJ databases">
        <title>The Genome Sequence of Anncaliia algerae insect isolate PRA339.</title>
        <authorList>
            <consortium name="The Broad Institute Genome Sequencing Platform"/>
            <consortium name="The Broad Institute Genome Sequencing Center for Infectious Disease"/>
            <person name="Cuomo C."/>
            <person name="Becnel J."/>
            <person name="Sanscrainte N."/>
            <person name="Walker B."/>
            <person name="Young S.K."/>
            <person name="Zeng Q."/>
            <person name="Gargeya S."/>
            <person name="Fitzgerald M."/>
            <person name="Haas B."/>
            <person name="Abouelleil A."/>
            <person name="Alvarado L."/>
            <person name="Arachchi H.M."/>
            <person name="Berlin A.M."/>
            <person name="Chapman S.B."/>
            <person name="Dewar J."/>
            <person name="Goldberg J."/>
            <person name="Griggs A."/>
            <person name="Gujja S."/>
            <person name="Hansen M."/>
            <person name="Howarth C."/>
            <person name="Imamovic A."/>
            <person name="Larimer J."/>
            <person name="McCowan C."/>
            <person name="Murphy C."/>
            <person name="Neiman D."/>
            <person name="Pearson M."/>
            <person name="Priest M."/>
            <person name="Roberts A."/>
            <person name="Saif S."/>
            <person name="Shea T."/>
            <person name="Sisk P."/>
            <person name="Sykes S."/>
            <person name="Wortman J."/>
            <person name="Nusbaum C."/>
            <person name="Birren B."/>
        </authorList>
    </citation>
    <scope>NUCLEOTIDE SEQUENCE [LARGE SCALE GENOMIC DNA]</scope>
    <source>
        <strain evidence="2 3">PRA339</strain>
    </source>
</reference>
<dbReference type="Proteomes" id="UP000030655">
    <property type="component" value="Unassembled WGS sequence"/>
</dbReference>